<keyword evidence="2" id="KW-1185">Reference proteome</keyword>
<proteinExistence type="predicted"/>
<organism evidence="1 2">
    <name type="scientific">Auriscalpium vulgare</name>
    <dbReference type="NCBI Taxonomy" id="40419"/>
    <lineage>
        <taxon>Eukaryota</taxon>
        <taxon>Fungi</taxon>
        <taxon>Dikarya</taxon>
        <taxon>Basidiomycota</taxon>
        <taxon>Agaricomycotina</taxon>
        <taxon>Agaricomycetes</taxon>
        <taxon>Russulales</taxon>
        <taxon>Auriscalpiaceae</taxon>
        <taxon>Auriscalpium</taxon>
    </lineage>
</organism>
<dbReference type="EMBL" id="MU276094">
    <property type="protein sequence ID" value="KAI0041912.1"/>
    <property type="molecule type" value="Genomic_DNA"/>
</dbReference>
<comment type="caution">
    <text evidence="1">The sequence shown here is derived from an EMBL/GenBank/DDBJ whole genome shotgun (WGS) entry which is preliminary data.</text>
</comment>
<name>A0ACB8RDE9_9AGAM</name>
<sequence>MANFLDVPVELIPLILDHVLKASHLAAICLINHSFYVFAVSRLYSHVSIYPWYHNAKTRVMKLFATLAEYPHLAQLVRRLEIRDFPKALPSYEAYEQLRCSCFQGISNATRLQSCTWTRDGSLTSYILEPLQQCAQLRELEINGNHSGHYDPTTLTLFSRMTKISLIMPSGAVLDILPKWIEKTGDSIRSLTLICKSSLLVTDALLELVSPHLQRLEHLYLAGCPKVTDKGIWAMISHNVNGLVGLGIEGLSSSFDMGALSTHCARAGGLTSLTSFTLTIHPGHTTGSWMSSTTDLLSHSQLQIFQVYATTASFNNLLADRFCMSVITVHGHHLTRFSFHRLRVSLDAIEHVCRMCAHLEEIFVLVHADELAALGPILALASHLRAAHVNLTGQPTFYNPEADAMDIARRCSSTLVQLGINTRVWQVKRDIVFLAESGIATRPVLSAYENPDIPEQFLVVRA</sequence>
<accession>A0ACB8RDE9</accession>
<dbReference type="Proteomes" id="UP000814033">
    <property type="component" value="Unassembled WGS sequence"/>
</dbReference>
<reference evidence="1" key="2">
    <citation type="journal article" date="2022" name="New Phytol.">
        <title>Evolutionary transition to the ectomycorrhizal habit in the genomes of a hyperdiverse lineage of mushroom-forming fungi.</title>
        <authorList>
            <person name="Looney B."/>
            <person name="Miyauchi S."/>
            <person name="Morin E."/>
            <person name="Drula E."/>
            <person name="Courty P.E."/>
            <person name="Kohler A."/>
            <person name="Kuo A."/>
            <person name="LaButti K."/>
            <person name="Pangilinan J."/>
            <person name="Lipzen A."/>
            <person name="Riley R."/>
            <person name="Andreopoulos W."/>
            <person name="He G."/>
            <person name="Johnson J."/>
            <person name="Nolan M."/>
            <person name="Tritt A."/>
            <person name="Barry K.W."/>
            <person name="Grigoriev I.V."/>
            <person name="Nagy L.G."/>
            <person name="Hibbett D."/>
            <person name="Henrissat B."/>
            <person name="Matheny P.B."/>
            <person name="Labbe J."/>
            <person name="Martin F.M."/>
        </authorList>
    </citation>
    <scope>NUCLEOTIDE SEQUENCE</scope>
    <source>
        <strain evidence="1">FP105234-sp</strain>
    </source>
</reference>
<protein>
    <submittedName>
        <fullName evidence="1">Uncharacterized protein</fullName>
    </submittedName>
</protein>
<evidence type="ECO:0000313" key="2">
    <source>
        <dbReference type="Proteomes" id="UP000814033"/>
    </source>
</evidence>
<gene>
    <name evidence="1" type="ORF">FA95DRAFT_1548149</name>
</gene>
<evidence type="ECO:0000313" key="1">
    <source>
        <dbReference type="EMBL" id="KAI0041912.1"/>
    </source>
</evidence>
<reference evidence="1" key="1">
    <citation type="submission" date="2021-02" db="EMBL/GenBank/DDBJ databases">
        <authorList>
            <consortium name="DOE Joint Genome Institute"/>
            <person name="Ahrendt S."/>
            <person name="Looney B.P."/>
            <person name="Miyauchi S."/>
            <person name="Morin E."/>
            <person name="Drula E."/>
            <person name="Courty P.E."/>
            <person name="Chicoki N."/>
            <person name="Fauchery L."/>
            <person name="Kohler A."/>
            <person name="Kuo A."/>
            <person name="Labutti K."/>
            <person name="Pangilinan J."/>
            <person name="Lipzen A."/>
            <person name="Riley R."/>
            <person name="Andreopoulos W."/>
            <person name="He G."/>
            <person name="Johnson J."/>
            <person name="Barry K.W."/>
            <person name="Grigoriev I.V."/>
            <person name="Nagy L."/>
            <person name="Hibbett D."/>
            <person name="Henrissat B."/>
            <person name="Matheny P.B."/>
            <person name="Labbe J."/>
            <person name="Martin F."/>
        </authorList>
    </citation>
    <scope>NUCLEOTIDE SEQUENCE</scope>
    <source>
        <strain evidence="1">FP105234-sp</strain>
    </source>
</reference>